<gene>
    <name evidence="2" type="ORF">KCV03_g385</name>
</gene>
<proteinExistence type="predicted"/>
<keyword evidence="1" id="KW-0812">Transmembrane</keyword>
<keyword evidence="1" id="KW-0472">Membrane</keyword>
<dbReference type="AlphaFoldDB" id="A0A9P8GPZ6"/>
<comment type="caution">
    <text evidence="2">The sequence shown here is derived from an EMBL/GenBank/DDBJ whole genome shotgun (WGS) entry which is preliminary data.</text>
</comment>
<keyword evidence="1" id="KW-1133">Transmembrane helix</keyword>
<feature type="transmembrane region" description="Helical" evidence="1">
    <location>
        <begin position="76"/>
        <end position="97"/>
    </location>
</feature>
<name>A0A9P8GPZ6_AURME</name>
<evidence type="ECO:0000256" key="1">
    <source>
        <dbReference type="SAM" id="Phobius"/>
    </source>
</evidence>
<evidence type="ECO:0000313" key="3">
    <source>
        <dbReference type="Proteomes" id="UP000767238"/>
    </source>
</evidence>
<reference evidence="2" key="1">
    <citation type="journal article" date="2021" name="J Fungi (Basel)">
        <title>Virulence traits and population genomics of the black yeast Aureobasidium melanogenum.</title>
        <authorList>
            <person name="Cernosa A."/>
            <person name="Sun X."/>
            <person name="Gostincar C."/>
            <person name="Fang C."/>
            <person name="Gunde-Cimerman N."/>
            <person name="Song Z."/>
        </authorList>
    </citation>
    <scope>NUCLEOTIDE SEQUENCE</scope>
    <source>
        <strain evidence="2">EXF-8016</strain>
    </source>
</reference>
<reference evidence="2" key="2">
    <citation type="submission" date="2021-08" db="EMBL/GenBank/DDBJ databases">
        <authorList>
            <person name="Gostincar C."/>
            <person name="Sun X."/>
            <person name="Song Z."/>
            <person name="Gunde-Cimerman N."/>
        </authorList>
    </citation>
    <scope>NUCLEOTIDE SEQUENCE</scope>
    <source>
        <strain evidence="2">EXF-8016</strain>
    </source>
</reference>
<feature type="non-terminal residue" evidence="2">
    <location>
        <position position="109"/>
    </location>
</feature>
<accession>A0A9P8GPZ6</accession>
<dbReference type="EMBL" id="JAHFYH010000001">
    <property type="protein sequence ID" value="KAH0237972.1"/>
    <property type="molecule type" value="Genomic_DNA"/>
</dbReference>
<sequence>MTRVVPVSTAISTFPCAKGSHSFATNRFSISRCKGYHKLSKVTVITSFTRSIVHFYSYTDYFWHTGRYLGDICYRLRIILCIYCLLAFYKGLFVFAIRKQLGQMNSESY</sequence>
<organism evidence="2 3">
    <name type="scientific">Aureobasidium melanogenum</name>
    <name type="common">Aureobasidium pullulans var. melanogenum</name>
    <dbReference type="NCBI Taxonomy" id="46634"/>
    <lineage>
        <taxon>Eukaryota</taxon>
        <taxon>Fungi</taxon>
        <taxon>Dikarya</taxon>
        <taxon>Ascomycota</taxon>
        <taxon>Pezizomycotina</taxon>
        <taxon>Dothideomycetes</taxon>
        <taxon>Dothideomycetidae</taxon>
        <taxon>Dothideales</taxon>
        <taxon>Saccotheciaceae</taxon>
        <taxon>Aureobasidium</taxon>
    </lineage>
</organism>
<protein>
    <submittedName>
        <fullName evidence="2">Uncharacterized protein</fullName>
    </submittedName>
</protein>
<dbReference type="Proteomes" id="UP000767238">
    <property type="component" value="Unassembled WGS sequence"/>
</dbReference>
<evidence type="ECO:0000313" key="2">
    <source>
        <dbReference type="EMBL" id="KAH0237972.1"/>
    </source>
</evidence>